<dbReference type="RefSeq" id="WP_149731226.1">
    <property type="nucleotide sequence ID" value="NZ_FMXB01000004.1"/>
</dbReference>
<reference evidence="1 2" key="1">
    <citation type="submission" date="2016-10" db="EMBL/GenBank/DDBJ databases">
        <authorList>
            <person name="Varghese N."/>
            <person name="Submissions S."/>
        </authorList>
    </citation>
    <scope>NUCLEOTIDE SEQUENCE [LARGE SCALE GENOMIC DNA]</scope>
    <source>
        <strain evidence="1 2">DSM 16643</strain>
    </source>
</reference>
<proteinExistence type="predicted"/>
<accession>A0A1G5VJ27</accession>
<gene>
    <name evidence="1" type="ORF">SAMN02910315_00595</name>
</gene>
<evidence type="ECO:0000313" key="2">
    <source>
        <dbReference type="Proteomes" id="UP000323439"/>
    </source>
</evidence>
<name>A0A1G5VJ27_9EURY</name>
<dbReference type="Proteomes" id="UP000323439">
    <property type="component" value="Unassembled WGS sequence"/>
</dbReference>
<dbReference type="EMBL" id="FMXB01000004">
    <property type="protein sequence ID" value="SDA45065.1"/>
    <property type="molecule type" value="Genomic_DNA"/>
</dbReference>
<keyword evidence="2" id="KW-1185">Reference proteome</keyword>
<protein>
    <submittedName>
        <fullName evidence="1">Uncharacterized protein</fullName>
    </submittedName>
</protein>
<dbReference type="AlphaFoldDB" id="A0A1G5VJ27"/>
<sequence length="99" mass="11699">MIKYQKKLKKEIYKAEQELTDNEEFDLIEIIINEREGHPPEYKYTFTWIGYDKELERGAEEMGCTVEQAEEIVERAGHEMMNEILGEFIPLGDNDEIIV</sequence>
<organism evidence="1 2">
    <name type="scientific">Methanobrevibacter millerae</name>
    <dbReference type="NCBI Taxonomy" id="230361"/>
    <lineage>
        <taxon>Archaea</taxon>
        <taxon>Methanobacteriati</taxon>
        <taxon>Methanobacteriota</taxon>
        <taxon>Methanomada group</taxon>
        <taxon>Methanobacteria</taxon>
        <taxon>Methanobacteriales</taxon>
        <taxon>Methanobacteriaceae</taxon>
        <taxon>Methanobrevibacter</taxon>
    </lineage>
</organism>
<evidence type="ECO:0000313" key="1">
    <source>
        <dbReference type="EMBL" id="SDA45065.1"/>
    </source>
</evidence>